<evidence type="ECO:0000256" key="2">
    <source>
        <dbReference type="ARBA" id="ARBA00022670"/>
    </source>
</evidence>
<feature type="domain" description="Ubiquitin-like protease family profile" evidence="4">
    <location>
        <begin position="4"/>
        <end position="96"/>
    </location>
</feature>
<comment type="caution">
    <text evidence="5">The sequence shown here is derived from an EMBL/GenBank/DDBJ whole genome shotgun (WGS) entry which is preliminary data.</text>
</comment>
<comment type="similarity">
    <text evidence="1">Belongs to the peptidase C48 family.</text>
</comment>
<evidence type="ECO:0000259" key="4">
    <source>
        <dbReference type="Pfam" id="PF02902"/>
    </source>
</evidence>
<name>A0A498K1Q4_MALDO</name>
<reference evidence="5 6" key="1">
    <citation type="submission" date="2018-10" db="EMBL/GenBank/DDBJ databases">
        <title>A high-quality apple genome assembly.</title>
        <authorList>
            <person name="Hu J."/>
        </authorList>
    </citation>
    <scope>NUCLEOTIDE SEQUENCE [LARGE SCALE GENOMIC DNA]</scope>
    <source>
        <strain evidence="6">cv. HFTH1</strain>
        <tissue evidence="5">Young leaf</tissue>
    </source>
</reference>
<dbReference type="EMBL" id="RDQH01000330">
    <property type="protein sequence ID" value="RXI01238.1"/>
    <property type="molecule type" value="Genomic_DNA"/>
</dbReference>
<keyword evidence="2" id="KW-0645">Protease</keyword>
<dbReference type="Gene3D" id="3.40.395.10">
    <property type="entry name" value="Adenoviral Proteinase, Chain A"/>
    <property type="match status" value="1"/>
</dbReference>
<dbReference type="Pfam" id="PF02902">
    <property type="entry name" value="Peptidase_C48"/>
    <property type="match status" value="1"/>
</dbReference>
<proteinExistence type="inferred from homology"/>
<accession>A0A498K1Q4</accession>
<dbReference type="Proteomes" id="UP000290289">
    <property type="component" value="Chromosome 4"/>
</dbReference>
<protein>
    <recommendedName>
        <fullName evidence="4">Ubiquitin-like protease family profile domain-containing protein</fullName>
    </recommendedName>
</protein>
<dbReference type="InterPro" id="IPR038765">
    <property type="entry name" value="Papain-like_cys_pep_sf"/>
</dbReference>
<evidence type="ECO:0000313" key="6">
    <source>
        <dbReference type="Proteomes" id="UP000290289"/>
    </source>
</evidence>
<dbReference type="SUPFAM" id="SSF54001">
    <property type="entry name" value="Cysteine proteinases"/>
    <property type="match status" value="1"/>
</dbReference>
<dbReference type="InterPro" id="IPR003653">
    <property type="entry name" value="Peptidase_C48_C"/>
</dbReference>
<dbReference type="GO" id="GO:0008234">
    <property type="term" value="F:cysteine-type peptidase activity"/>
    <property type="evidence" value="ECO:0007669"/>
    <property type="project" value="InterPro"/>
</dbReference>
<keyword evidence="3" id="KW-0378">Hydrolase</keyword>
<gene>
    <name evidence="5" type="ORF">DVH24_001472</name>
</gene>
<dbReference type="GO" id="GO:0006508">
    <property type="term" value="P:proteolysis"/>
    <property type="evidence" value="ECO:0007669"/>
    <property type="project" value="UniProtKB-KW"/>
</dbReference>
<keyword evidence="6" id="KW-1185">Reference proteome</keyword>
<evidence type="ECO:0000313" key="5">
    <source>
        <dbReference type="EMBL" id="RXI01238.1"/>
    </source>
</evidence>
<sequence length="103" mass="11819">MEMNLKAARIIVYDSLRLTTHSWKVTTKLAPIFYVLLDILQSMLREVNEEPWPIVARGDCGMFNIKVIEFLSTGIPLVLIKPQNILAFRLRMAVDMLHGVHNV</sequence>
<organism evidence="5 6">
    <name type="scientific">Malus domestica</name>
    <name type="common">Apple</name>
    <name type="synonym">Pyrus malus</name>
    <dbReference type="NCBI Taxonomy" id="3750"/>
    <lineage>
        <taxon>Eukaryota</taxon>
        <taxon>Viridiplantae</taxon>
        <taxon>Streptophyta</taxon>
        <taxon>Embryophyta</taxon>
        <taxon>Tracheophyta</taxon>
        <taxon>Spermatophyta</taxon>
        <taxon>Magnoliopsida</taxon>
        <taxon>eudicotyledons</taxon>
        <taxon>Gunneridae</taxon>
        <taxon>Pentapetalae</taxon>
        <taxon>rosids</taxon>
        <taxon>fabids</taxon>
        <taxon>Rosales</taxon>
        <taxon>Rosaceae</taxon>
        <taxon>Amygdaloideae</taxon>
        <taxon>Maleae</taxon>
        <taxon>Malus</taxon>
    </lineage>
</organism>
<evidence type="ECO:0000256" key="3">
    <source>
        <dbReference type="ARBA" id="ARBA00022801"/>
    </source>
</evidence>
<dbReference type="AlphaFoldDB" id="A0A498K1Q4"/>
<evidence type="ECO:0000256" key="1">
    <source>
        <dbReference type="ARBA" id="ARBA00005234"/>
    </source>
</evidence>